<evidence type="ECO:0000256" key="1">
    <source>
        <dbReference type="ARBA" id="ARBA00010139"/>
    </source>
</evidence>
<sequence>MTGMPGRPSIAIVGSGFSGLGLAIRLIGAGFTDLTVFERGGDVGGVWRENTYPGAACDAPSHLYSYSFELKPDWSRRFAPQPEILGYLRHCARKYGVLEHIRFGCEIASADFDPETGQWNLRTAGGEVHRADLLVAACGQLSVPAVPGIPGLGDFAGTVFHSARWDHGHDLTGRTIAVVGNGASAVQFVPRIAPGAAKLTVFQREPQWVGWKWDRRYPRLRTALNRRIPLLQRLSRLAVFVWFEALLNPMLIAPRGRRVLSAHIRALCRTTLWSVKDRRLRERLVPGYELGCKRVLVSSDYYRALDLPQVDVVTSAVVRATPDGLVTADGREHPADTVIMATGFRTRDFVAPMRVRGLTERDLDEAWRDGPRAYLGMAVAGFPNFFLMYGPNTNVGSGSVVHMLESQISYIVQAARALRDPGVLYMDVREGVLDGFDAALQRRLDGTVWNAGGCDSWYLHSGGGGADGRRRNASNWPGSMLGYRRRTRTLDPSDYRIVMR</sequence>
<evidence type="ECO:0000256" key="2">
    <source>
        <dbReference type="ARBA" id="ARBA00022630"/>
    </source>
</evidence>
<dbReference type="InterPro" id="IPR020946">
    <property type="entry name" value="Flavin_mOase-like"/>
</dbReference>
<organism evidence="5 6">
    <name type="scientific">Actinomadura verrucosospora</name>
    <dbReference type="NCBI Taxonomy" id="46165"/>
    <lineage>
        <taxon>Bacteria</taxon>
        <taxon>Bacillati</taxon>
        <taxon>Actinomycetota</taxon>
        <taxon>Actinomycetes</taxon>
        <taxon>Streptosporangiales</taxon>
        <taxon>Thermomonosporaceae</taxon>
        <taxon>Actinomadura</taxon>
    </lineage>
</organism>
<dbReference type="Gene3D" id="3.50.50.60">
    <property type="entry name" value="FAD/NAD(P)-binding domain"/>
    <property type="match status" value="3"/>
</dbReference>
<dbReference type="InterPro" id="IPR036188">
    <property type="entry name" value="FAD/NAD-bd_sf"/>
</dbReference>
<dbReference type="Proteomes" id="UP000501240">
    <property type="component" value="Chromosome"/>
</dbReference>
<dbReference type="GO" id="GO:0033767">
    <property type="term" value="F:4-hydroxyacetophenone monooxygenase activity"/>
    <property type="evidence" value="ECO:0007669"/>
    <property type="project" value="UniProtKB-EC"/>
</dbReference>
<reference evidence="5 6" key="1">
    <citation type="submission" date="2020-05" db="EMBL/GenBank/DDBJ databases">
        <title>Actinomadura verrucosospora NRRL-B18236 (PFL_A860) Genome sequencing and assembly.</title>
        <authorList>
            <person name="Samborskyy M."/>
        </authorList>
    </citation>
    <scope>NUCLEOTIDE SEQUENCE [LARGE SCALE GENOMIC DNA]</scope>
    <source>
        <strain evidence="5 6">NRRL:B18236</strain>
    </source>
</reference>
<accession>A0A7D3VQD4</accession>
<keyword evidence="2" id="KW-0285">Flavoprotein</keyword>
<comment type="similarity">
    <text evidence="1">Belongs to the FAD-binding monooxygenase family.</text>
</comment>
<keyword evidence="6" id="KW-1185">Reference proteome</keyword>
<keyword evidence="3" id="KW-0274">FAD</keyword>
<name>A0A7D3VQD4_ACTVE</name>
<dbReference type="AlphaFoldDB" id="A0A7D3VQD4"/>
<dbReference type="PANTHER" id="PTHR42877:SF4">
    <property type="entry name" value="FAD_NAD(P)-BINDING DOMAIN-CONTAINING PROTEIN-RELATED"/>
    <property type="match status" value="1"/>
</dbReference>
<protein>
    <submittedName>
        <fullName evidence="5">4-hydroxyacetophenone monooxygenase HapE</fullName>
        <ecNumber evidence="5">1.14.13.84</ecNumber>
    </submittedName>
</protein>
<evidence type="ECO:0000313" key="5">
    <source>
        <dbReference type="EMBL" id="QKG20355.1"/>
    </source>
</evidence>
<evidence type="ECO:0000313" key="6">
    <source>
        <dbReference type="Proteomes" id="UP000501240"/>
    </source>
</evidence>
<keyword evidence="5" id="KW-0503">Monooxygenase</keyword>
<gene>
    <name evidence="5" type="ORF">ACTIVE_1993</name>
</gene>
<dbReference type="PANTHER" id="PTHR42877">
    <property type="entry name" value="L-ORNITHINE N(5)-MONOOXYGENASE-RELATED"/>
    <property type="match status" value="1"/>
</dbReference>
<dbReference type="EC" id="1.14.13.84" evidence="5"/>
<dbReference type="GO" id="GO:0050661">
    <property type="term" value="F:NADP binding"/>
    <property type="evidence" value="ECO:0007669"/>
    <property type="project" value="InterPro"/>
</dbReference>
<dbReference type="SUPFAM" id="SSF51905">
    <property type="entry name" value="FAD/NAD(P)-binding domain"/>
    <property type="match status" value="1"/>
</dbReference>
<evidence type="ECO:0000256" key="3">
    <source>
        <dbReference type="ARBA" id="ARBA00022827"/>
    </source>
</evidence>
<dbReference type="EMBL" id="CP053892">
    <property type="protein sequence ID" value="QKG20355.1"/>
    <property type="molecule type" value="Genomic_DNA"/>
</dbReference>
<evidence type="ECO:0000256" key="4">
    <source>
        <dbReference type="ARBA" id="ARBA00023002"/>
    </source>
</evidence>
<proteinExistence type="inferred from homology"/>
<dbReference type="InterPro" id="IPR051209">
    <property type="entry name" value="FAD-bind_Monooxygenase_sf"/>
</dbReference>
<dbReference type="GO" id="GO:0050660">
    <property type="term" value="F:flavin adenine dinucleotide binding"/>
    <property type="evidence" value="ECO:0007669"/>
    <property type="project" value="InterPro"/>
</dbReference>
<keyword evidence="4 5" id="KW-0560">Oxidoreductase</keyword>
<dbReference type="Pfam" id="PF00743">
    <property type="entry name" value="FMO-like"/>
    <property type="match status" value="1"/>
</dbReference>
<dbReference type="GO" id="GO:0004499">
    <property type="term" value="F:N,N-dimethylaniline monooxygenase activity"/>
    <property type="evidence" value="ECO:0007669"/>
    <property type="project" value="InterPro"/>
</dbReference>